<dbReference type="Proteomes" id="UP000590740">
    <property type="component" value="Unassembled WGS sequence"/>
</dbReference>
<accession>A0A7W8DMV9</accession>
<protein>
    <recommendedName>
        <fullName evidence="5">Cysteine protease</fullName>
    </recommendedName>
</protein>
<proteinExistence type="predicted"/>
<evidence type="ECO:0000313" key="4">
    <source>
        <dbReference type="Proteomes" id="UP000590740"/>
    </source>
</evidence>
<dbReference type="PANTHER" id="PTHR46580:SF4">
    <property type="entry name" value="ATP_GTP-BINDING PROTEIN"/>
    <property type="match status" value="1"/>
</dbReference>
<evidence type="ECO:0008006" key="5">
    <source>
        <dbReference type="Google" id="ProtNLM"/>
    </source>
</evidence>
<feature type="chain" id="PRO_5030525378" description="Cysteine protease" evidence="2">
    <location>
        <begin position="18"/>
        <end position="398"/>
    </location>
</feature>
<name>A0A7W8DMV9_9BACT</name>
<dbReference type="Pfam" id="PF13517">
    <property type="entry name" value="FG-GAP_3"/>
    <property type="match status" value="2"/>
</dbReference>
<gene>
    <name evidence="3" type="ORF">HNQ65_005301</name>
</gene>
<organism evidence="3 4">
    <name type="scientific">Prosthecobacter vanneervenii</name>
    <dbReference type="NCBI Taxonomy" id="48466"/>
    <lineage>
        <taxon>Bacteria</taxon>
        <taxon>Pseudomonadati</taxon>
        <taxon>Verrucomicrobiota</taxon>
        <taxon>Verrucomicrobiia</taxon>
        <taxon>Verrucomicrobiales</taxon>
        <taxon>Verrucomicrobiaceae</taxon>
        <taxon>Prosthecobacter</taxon>
    </lineage>
</organism>
<dbReference type="Pfam" id="PF01839">
    <property type="entry name" value="FG-GAP"/>
    <property type="match status" value="1"/>
</dbReference>
<evidence type="ECO:0000256" key="1">
    <source>
        <dbReference type="ARBA" id="ARBA00022729"/>
    </source>
</evidence>
<dbReference type="EMBL" id="JACHIG010000024">
    <property type="protein sequence ID" value="MBB5035687.1"/>
    <property type="molecule type" value="Genomic_DNA"/>
</dbReference>
<evidence type="ECO:0000256" key="2">
    <source>
        <dbReference type="SAM" id="SignalP"/>
    </source>
</evidence>
<sequence length="398" mass="44584">MTKLLIPTLLLALPLCAADLKFKKYTLTEEFVAEGAHFADFDHDGHNDICSGRFIWKGPEFKERVEFAPKFEKEPYDPAKGYSDFFLTYTYDFNGDGWSDILAYSWPGKDTWVFENPQNKGGEWKRTTIFDVTDNESPDFKDLNGDGKPELICHTGGQLGYAEIDWKNPLGKARFRPITPKSPENDKKYFRYTHGYGVGDVNGDGRPDILDKEGWREQPADTKADSDWVFHPQLFTVPGGRGGSFILVYDVNGDGRNDVITSYDAHGYGFGWFEQKADGTFAEHKLMGATLEESPAGVKFSQLHAMQLADMNGDGVLDIVTGKRRWAHGPLKDDEPNAAPVLYWFEIKREGGEAKIIPHQIDDNSGVGTQVTPGDVNKDGKMDVVVGNKKGVFVFLQE</sequence>
<dbReference type="AlphaFoldDB" id="A0A7W8DMV9"/>
<keyword evidence="4" id="KW-1185">Reference proteome</keyword>
<dbReference type="RefSeq" id="WP_184344732.1">
    <property type="nucleotide sequence ID" value="NZ_JACHIG010000024.1"/>
</dbReference>
<comment type="caution">
    <text evidence="3">The sequence shown here is derived from an EMBL/GenBank/DDBJ whole genome shotgun (WGS) entry which is preliminary data.</text>
</comment>
<dbReference type="Gene3D" id="2.130.10.130">
    <property type="entry name" value="Integrin alpha, N-terminal"/>
    <property type="match status" value="2"/>
</dbReference>
<feature type="signal peptide" evidence="2">
    <location>
        <begin position="1"/>
        <end position="17"/>
    </location>
</feature>
<evidence type="ECO:0000313" key="3">
    <source>
        <dbReference type="EMBL" id="MBB5035687.1"/>
    </source>
</evidence>
<dbReference type="SUPFAM" id="SSF69318">
    <property type="entry name" value="Integrin alpha N-terminal domain"/>
    <property type="match status" value="1"/>
</dbReference>
<keyword evidence="1 2" id="KW-0732">Signal</keyword>
<dbReference type="InterPro" id="IPR013517">
    <property type="entry name" value="FG-GAP"/>
</dbReference>
<dbReference type="InterPro" id="IPR028994">
    <property type="entry name" value="Integrin_alpha_N"/>
</dbReference>
<dbReference type="PANTHER" id="PTHR46580">
    <property type="entry name" value="SENSOR KINASE-RELATED"/>
    <property type="match status" value="1"/>
</dbReference>
<reference evidence="3 4" key="1">
    <citation type="submission" date="2020-08" db="EMBL/GenBank/DDBJ databases">
        <title>Genomic Encyclopedia of Type Strains, Phase IV (KMG-IV): sequencing the most valuable type-strain genomes for metagenomic binning, comparative biology and taxonomic classification.</title>
        <authorList>
            <person name="Goeker M."/>
        </authorList>
    </citation>
    <scope>NUCLEOTIDE SEQUENCE [LARGE SCALE GENOMIC DNA]</scope>
    <source>
        <strain evidence="3 4">DSM 12252</strain>
    </source>
</reference>